<feature type="chain" id="PRO_5038709718" evidence="2">
    <location>
        <begin position="22"/>
        <end position="268"/>
    </location>
</feature>
<feature type="signal peptide" evidence="2">
    <location>
        <begin position="1"/>
        <end position="21"/>
    </location>
</feature>
<evidence type="ECO:0000256" key="2">
    <source>
        <dbReference type="SAM" id="SignalP"/>
    </source>
</evidence>
<evidence type="ECO:0000313" key="5">
    <source>
        <dbReference type="Proteomes" id="UP000295198"/>
    </source>
</evidence>
<accession>A0A4Q4ZKZ0</accession>
<dbReference type="PANTHER" id="PTHR43194">
    <property type="entry name" value="HYDROLASE ALPHA/BETA FOLD FAMILY"/>
    <property type="match status" value="1"/>
</dbReference>
<feature type="domain" description="AB hydrolase-1" evidence="3">
    <location>
        <begin position="78"/>
        <end position="182"/>
    </location>
</feature>
<name>A0A4Q4ZKZ0_9ACTN</name>
<feature type="region of interest" description="Disordered" evidence="1">
    <location>
        <begin position="24"/>
        <end position="44"/>
    </location>
</feature>
<dbReference type="InterPro" id="IPR050228">
    <property type="entry name" value="Carboxylesterase_BioH"/>
</dbReference>
<sequence>MHAVRSSIVAALLALAVACGSDDGGETPAASAPTGSPTRDVMAEPTVSGTFPVGGDQLVMRCWGTGAPAFLFEAGTDGSGLLAFPTALVRPLAEDHQACLYDRVGTGSSSQPVTPRRTIDEVVGRLHRLLGKAGVEQPVVLVGQSGGGNLAVQYAARFGEGVAGLVLLDVPAPADDLGKEFPGAKAWRNPEHIDWVDAESRQARIRMPVGDFPVLVVTATDGQSDEQDQSYWLDLSDHSEQVLMEGSHDIHEDDPEGVAEHIRAAFGG</sequence>
<evidence type="ECO:0000259" key="3">
    <source>
        <dbReference type="Pfam" id="PF00561"/>
    </source>
</evidence>
<dbReference type="Proteomes" id="UP000295198">
    <property type="component" value="Unassembled WGS sequence"/>
</dbReference>
<dbReference type="EMBL" id="SDKM01000003">
    <property type="protein sequence ID" value="RYP88241.1"/>
    <property type="molecule type" value="Genomic_DNA"/>
</dbReference>
<proteinExistence type="predicted"/>
<comment type="caution">
    <text evidence="4">The sequence shown here is derived from an EMBL/GenBank/DDBJ whole genome shotgun (WGS) entry which is preliminary data.</text>
</comment>
<keyword evidence="5" id="KW-1185">Reference proteome</keyword>
<evidence type="ECO:0000256" key="1">
    <source>
        <dbReference type="SAM" id="MobiDB-lite"/>
    </source>
</evidence>
<dbReference type="AlphaFoldDB" id="A0A4Q4ZKZ0"/>
<keyword evidence="2" id="KW-0732">Signal</keyword>
<dbReference type="InterPro" id="IPR029058">
    <property type="entry name" value="AB_hydrolase_fold"/>
</dbReference>
<organism evidence="4 5">
    <name type="scientific">Nocardioides guangzhouensis</name>
    <dbReference type="NCBI Taxonomy" id="2497878"/>
    <lineage>
        <taxon>Bacteria</taxon>
        <taxon>Bacillati</taxon>
        <taxon>Actinomycetota</taxon>
        <taxon>Actinomycetes</taxon>
        <taxon>Propionibacteriales</taxon>
        <taxon>Nocardioidaceae</taxon>
        <taxon>Nocardioides</taxon>
    </lineage>
</organism>
<dbReference type="InterPro" id="IPR000073">
    <property type="entry name" value="AB_hydrolase_1"/>
</dbReference>
<reference evidence="4 5" key="1">
    <citation type="submission" date="2019-01" db="EMBL/GenBank/DDBJ databases">
        <title>Nocardioides guangzhouensis sp. nov., an actinobacterium isolated from soil.</title>
        <authorList>
            <person name="Fu Y."/>
            <person name="Cai Y."/>
            <person name="Lin Z."/>
            <person name="Chen P."/>
        </authorList>
    </citation>
    <scope>NUCLEOTIDE SEQUENCE [LARGE SCALE GENOMIC DNA]</scope>
    <source>
        <strain evidence="4 5">130</strain>
    </source>
</reference>
<protein>
    <submittedName>
        <fullName evidence="4">Alpha/beta hydrolase</fullName>
    </submittedName>
</protein>
<dbReference type="Gene3D" id="3.40.50.1820">
    <property type="entry name" value="alpha/beta hydrolase"/>
    <property type="match status" value="1"/>
</dbReference>
<keyword evidence="4" id="KW-0378">Hydrolase</keyword>
<dbReference type="Pfam" id="PF00561">
    <property type="entry name" value="Abhydrolase_1"/>
    <property type="match status" value="1"/>
</dbReference>
<dbReference type="PROSITE" id="PS51257">
    <property type="entry name" value="PROKAR_LIPOPROTEIN"/>
    <property type="match status" value="1"/>
</dbReference>
<dbReference type="GO" id="GO:0016787">
    <property type="term" value="F:hydrolase activity"/>
    <property type="evidence" value="ECO:0007669"/>
    <property type="project" value="UniProtKB-KW"/>
</dbReference>
<gene>
    <name evidence="4" type="ORF">EKO23_02550</name>
</gene>
<dbReference type="RefSeq" id="WP_134713783.1">
    <property type="nucleotide sequence ID" value="NZ_SDKM01000003.1"/>
</dbReference>
<dbReference type="PANTHER" id="PTHR43194:SF2">
    <property type="entry name" value="PEROXISOMAL MEMBRANE PROTEIN LPX1"/>
    <property type="match status" value="1"/>
</dbReference>
<dbReference type="OrthoDB" id="7185741at2"/>
<evidence type="ECO:0000313" key="4">
    <source>
        <dbReference type="EMBL" id="RYP88241.1"/>
    </source>
</evidence>
<dbReference type="SUPFAM" id="SSF53474">
    <property type="entry name" value="alpha/beta-Hydrolases"/>
    <property type="match status" value="1"/>
</dbReference>